<keyword evidence="2" id="KW-0732">Signal</keyword>
<dbReference type="EMBL" id="JARGDH010000004">
    <property type="protein sequence ID" value="KAL0269542.1"/>
    <property type="molecule type" value="Genomic_DNA"/>
</dbReference>
<keyword evidence="1" id="KW-0812">Transmembrane</keyword>
<evidence type="ECO:0000256" key="2">
    <source>
        <dbReference type="SAM" id="SignalP"/>
    </source>
</evidence>
<accession>A0AAW2HJ34</accession>
<feature type="signal peptide" evidence="2">
    <location>
        <begin position="1"/>
        <end position="20"/>
    </location>
</feature>
<keyword evidence="1" id="KW-1133">Transmembrane helix</keyword>
<gene>
    <name evidence="3" type="ORF">PYX00_007242</name>
</gene>
<protein>
    <recommendedName>
        <fullName evidence="4">VWFA domain-containing protein</fullName>
    </recommendedName>
</protein>
<organism evidence="3">
    <name type="scientific">Menopon gallinae</name>
    <name type="common">poultry shaft louse</name>
    <dbReference type="NCBI Taxonomy" id="328185"/>
    <lineage>
        <taxon>Eukaryota</taxon>
        <taxon>Metazoa</taxon>
        <taxon>Ecdysozoa</taxon>
        <taxon>Arthropoda</taxon>
        <taxon>Hexapoda</taxon>
        <taxon>Insecta</taxon>
        <taxon>Pterygota</taxon>
        <taxon>Neoptera</taxon>
        <taxon>Paraneoptera</taxon>
        <taxon>Psocodea</taxon>
        <taxon>Troctomorpha</taxon>
        <taxon>Phthiraptera</taxon>
        <taxon>Amblycera</taxon>
        <taxon>Menoponidae</taxon>
        <taxon>Menopon</taxon>
    </lineage>
</organism>
<feature type="chain" id="PRO_5043688366" description="VWFA domain-containing protein" evidence="2">
    <location>
        <begin position="21"/>
        <end position="527"/>
    </location>
</feature>
<keyword evidence="1" id="KW-0472">Membrane</keyword>
<evidence type="ECO:0000313" key="3">
    <source>
        <dbReference type="EMBL" id="KAL0269542.1"/>
    </source>
</evidence>
<evidence type="ECO:0008006" key="4">
    <source>
        <dbReference type="Google" id="ProtNLM"/>
    </source>
</evidence>
<dbReference type="AlphaFoldDB" id="A0AAW2HJ34"/>
<name>A0AAW2HJ34_9NEOP</name>
<sequence>MGRALLCAAYLICAIVFARGDVLDGFVNGNRSELAVVIDMSDGNIAKVKEFWKRRNVSREGKIFFGAIDGLDYETAVDLEDLREVAERVEDLRLKQRSYASSSGLLRYLLKTMSTMAKESDLVLFTGRTVEEEPLHKAVLDKSSEKHIRVSVVWTGNTTEGIEALRVITESSKGTFDVIANQVSGEKKLDSEEVVLQPRLLSKMVEPEGEFQRRMGEITSEGEDKTLKKMERVRFPEKKSPEEMLVEGMSDLSKSIQRQQQSTVEQFVPMIVEVSSISSLIQTPGSGKKIYYDVKNNMPLSMPLRFVIGPTENIRVLKIQPATQVLQPLESVRVEVSFESAPEISDNAEGMLSFSATNTYFSSLTTRRTIIYFTKTEVRDNWDPKVTYKYVGDCKDHDRPDTCEGQTWKFEATFQDETSGLKKVLSEPYGLIFNTRFDAGTKAPVSVYYTASCCKPKIDIWAEDSQGNFVRRSLDAYNQGLLAAEIAAVVLGVLLLICIIIGIVAAIIIMRRRKQNKLIIPRYQGGN</sequence>
<feature type="transmembrane region" description="Helical" evidence="1">
    <location>
        <begin position="486"/>
        <end position="509"/>
    </location>
</feature>
<comment type="caution">
    <text evidence="3">The sequence shown here is derived from an EMBL/GenBank/DDBJ whole genome shotgun (WGS) entry which is preliminary data.</text>
</comment>
<evidence type="ECO:0000256" key="1">
    <source>
        <dbReference type="SAM" id="Phobius"/>
    </source>
</evidence>
<reference evidence="3" key="1">
    <citation type="journal article" date="2024" name="Gigascience">
        <title>Chromosome-level genome of the poultry shaft louse Menopon gallinae provides insight into the host-switching and adaptive evolution of parasitic lice.</title>
        <authorList>
            <person name="Xu Y."/>
            <person name="Ma L."/>
            <person name="Liu S."/>
            <person name="Liang Y."/>
            <person name="Liu Q."/>
            <person name="He Z."/>
            <person name="Tian L."/>
            <person name="Duan Y."/>
            <person name="Cai W."/>
            <person name="Li H."/>
            <person name="Song F."/>
        </authorList>
    </citation>
    <scope>NUCLEOTIDE SEQUENCE</scope>
    <source>
        <strain evidence="3">Cailab_2023a</strain>
    </source>
</reference>
<proteinExistence type="predicted"/>